<comment type="pathway">
    <text evidence="2 9 10">Carbohydrate degradation; glycolysis; D-glyceraldehyde 3-phosphate from glycerone phosphate: step 1/1.</text>
</comment>
<comment type="subunit">
    <text evidence="9 10">Homodimer.</text>
</comment>
<accession>A0A147DBG2</accession>
<feature type="active site" description="Proton acceptor" evidence="9">
    <location>
        <position position="172"/>
    </location>
</feature>
<evidence type="ECO:0000256" key="10">
    <source>
        <dbReference type="RuleBase" id="RU363013"/>
    </source>
</evidence>
<dbReference type="GO" id="GO:0006096">
    <property type="term" value="P:glycolytic process"/>
    <property type="evidence" value="ECO:0007669"/>
    <property type="project" value="UniProtKB-UniRule"/>
</dbReference>
<comment type="subcellular location">
    <subcellularLocation>
        <location evidence="9 10">Cytoplasm</location>
    </subcellularLocation>
</comment>
<dbReference type="InterPro" id="IPR000652">
    <property type="entry name" value="Triosephosphate_isomerase"/>
</dbReference>
<sequence>MRREENNLARKILIAGNWKMNGLSGQLEEVRKISEGCSATMGEVDILVCPPATLLRTVRDAAHSDLLVGAQNCHAKEKGAHTGDISAEMLRDAGASHVIVGHSERRADHSECCATVRSKLVAAHRAGLVAIVCIGETLEEREAGEALRVLESQLENSLHDDVTAGNTIIAYEPIWAIGTGKTASAEDVAEVHSHLRRRLVERFGQETGTSLRLLYGGSVQPTNAASLLSVADVDGALVGGASLKAQDFLAICEAARNCR</sequence>
<dbReference type="RefSeq" id="WP_058598364.1">
    <property type="nucleotide sequence ID" value="NZ_LDQA01000001.1"/>
</dbReference>
<dbReference type="PROSITE" id="PS51440">
    <property type="entry name" value="TIM_2"/>
    <property type="match status" value="1"/>
</dbReference>
<comment type="pathway">
    <text evidence="9 10">Carbohydrate biosynthesis; gluconeogenesis.</text>
</comment>
<dbReference type="InterPro" id="IPR013785">
    <property type="entry name" value="Aldolase_TIM"/>
</dbReference>
<evidence type="ECO:0000313" key="11">
    <source>
        <dbReference type="EMBL" id="KTR08511.1"/>
    </source>
</evidence>
<dbReference type="InterPro" id="IPR022896">
    <property type="entry name" value="TrioseP_Isoase_bac/euk"/>
</dbReference>
<comment type="pathway">
    <text evidence="3">Carbohydrate metabolism; erythritol degradation.</text>
</comment>
<feature type="binding site" evidence="9">
    <location>
        <position position="178"/>
    </location>
    <ligand>
        <name>substrate</name>
    </ligand>
</feature>
<reference evidence="11 12" key="1">
    <citation type="journal article" date="2016" name="Front. Microbiol.">
        <title>Genomic Resource of Rice Seed Associated Bacteria.</title>
        <authorList>
            <person name="Midha S."/>
            <person name="Bansal K."/>
            <person name="Sharma S."/>
            <person name="Kumar N."/>
            <person name="Patil P.P."/>
            <person name="Chaudhry V."/>
            <person name="Patil P.B."/>
        </authorList>
    </citation>
    <scope>NUCLEOTIDE SEQUENCE [LARGE SCALE GENOMIC DNA]</scope>
    <source>
        <strain evidence="11 12">NS365</strain>
    </source>
</reference>
<dbReference type="UniPathway" id="UPA00109">
    <property type="reaction ID" value="UER00189"/>
</dbReference>
<evidence type="ECO:0000256" key="2">
    <source>
        <dbReference type="ARBA" id="ARBA00004680"/>
    </source>
</evidence>
<dbReference type="GO" id="GO:0006094">
    <property type="term" value="P:gluconeogenesis"/>
    <property type="evidence" value="ECO:0007669"/>
    <property type="project" value="UniProtKB-UniRule"/>
</dbReference>
<gene>
    <name evidence="9" type="primary">tpiA</name>
    <name evidence="11" type="ORF">NS365_00780</name>
</gene>
<dbReference type="Pfam" id="PF00121">
    <property type="entry name" value="TIM"/>
    <property type="match status" value="1"/>
</dbReference>
<dbReference type="NCBIfam" id="TIGR00419">
    <property type="entry name" value="tim"/>
    <property type="match status" value="1"/>
</dbReference>
<keyword evidence="6 9" id="KW-0963">Cytoplasm</keyword>
<keyword evidence="5 9" id="KW-0312">Gluconeogenesis</keyword>
<evidence type="ECO:0000313" key="12">
    <source>
        <dbReference type="Proteomes" id="UP000078529"/>
    </source>
</evidence>
<comment type="caution">
    <text evidence="11">The sequence shown here is derived from an EMBL/GenBank/DDBJ whole genome shotgun (WGS) entry which is preliminary data.</text>
</comment>
<dbReference type="CDD" id="cd00311">
    <property type="entry name" value="TIM"/>
    <property type="match status" value="1"/>
</dbReference>
<dbReference type="Proteomes" id="UP000078529">
    <property type="component" value="Unassembled WGS sequence"/>
</dbReference>
<dbReference type="FunFam" id="3.20.20.70:FF:000016">
    <property type="entry name" value="Triosephosphate isomerase"/>
    <property type="match status" value="1"/>
</dbReference>
<dbReference type="PANTHER" id="PTHR21139">
    <property type="entry name" value="TRIOSEPHOSPHATE ISOMERASE"/>
    <property type="match status" value="1"/>
</dbReference>
<comment type="catalytic activity">
    <reaction evidence="1">
        <text>L-erythrulose 1-phosphate = D-erythrulose 4-phosphate</text>
        <dbReference type="Rhea" id="RHEA:49588"/>
        <dbReference type="ChEBI" id="CHEBI:58002"/>
        <dbReference type="ChEBI" id="CHEBI:90796"/>
        <dbReference type="EC" id="5.3.1.33"/>
    </reaction>
</comment>
<dbReference type="GO" id="GO:0046166">
    <property type="term" value="P:glyceraldehyde-3-phosphate biosynthetic process"/>
    <property type="evidence" value="ECO:0007669"/>
    <property type="project" value="TreeGrafter"/>
</dbReference>
<dbReference type="EMBL" id="LDQA01000001">
    <property type="protein sequence ID" value="KTR08511.1"/>
    <property type="molecule type" value="Genomic_DNA"/>
</dbReference>
<feature type="active site" description="Electrophile" evidence="9">
    <location>
        <position position="102"/>
    </location>
</feature>
<keyword evidence="8 9" id="KW-0413">Isomerase</keyword>
<dbReference type="GO" id="GO:0004807">
    <property type="term" value="F:triose-phosphate isomerase activity"/>
    <property type="evidence" value="ECO:0007669"/>
    <property type="project" value="UniProtKB-UniRule"/>
</dbReference>
<dbReference type="HAMAP" id="MF_00147_B">
    <property type="entry name" value="TIM_B"/>
    <property type="match status" value="1"/>
</dbReference>
<organism evidence="11 12">
    <name type="scientific">Aureimonas ureilytica</name>
    <dbReference type="NCBI Taxonomy" id="401562"/>
    <lineage>
        <taxon>Bacteria</taxon>
        <taxon>Pseudomonadati</taxon>
        <taxon>Pseudomonadota</taxon>
        <taxon>Alphaproteobacteria</taxon>
        <taxon>Hyphomicrobiales</taxon>
        <taxon>Aurantimonadaceae</taxon>
        <taxon>Aureimonas</taxon>
    </lineage>
</organism>
<dbReference type="GO" id="GO:0005829">
    <property type="term" value="C:cytosol"/>
    <property type="evidence" value="ECO:0007669"/>
    <property type="project" value="TreeGrafter"/>
</dbReference>
<dbReference type="EC" id="5.3.1.1" evidence="9 10"/>
<dbReference type="InterPro" id="IPR020861">
    <property type="entry name" value="Triosephosphate_isomerase_AS"/>
</dbReference>
<comment type="function">
    <text evidence="9">Involved in the gluconeogenesis. Catalyzes stereospecifically the conversion of dihydroxyacetone phosphate (DHAP) to D-glyceraldehyde-3-phosphate (G3P).</text>
</comment>
<evidence type="ECO:0000256" key="1">
    <source>
        <dbReference type="ARBA" id="ARBA00000148"/>
    </source>
</evidence>
<feature type="binding site" evidence="9">
    <location>
        <begin position="239"/>
        <end position="240"/>
    </location>
    <ligand>
        <name>substrate</name>
    </ligand>
</feature>
<dbReference type="InterPro" id="IPR035990">
    <property type="entry name" value="TIM_sf"/>
</dbReference>
<name>A0A147DBG2_9HYPH</name>
<evidence type="ECO:0000256" key="9">
    <source>
        <dbReference type="HAMAP-Rule" id="MF_00147"/>
    </source>
</evidence>
<evidence type="ECO:0000256" key="5">
    <source>
        <dbReference type="ARBA" id="ARBA00022432"/>
    </source>
</evidence>
<evidence type="ECO:0000256" key="8">
    <source>
        <dbReference type="ARBA" id="ARBA00023235"/>
    </source>
</evidence>
<comment type="similarity">
    <text evidence="4 9 10">Belongs to the triosephosphate isomerase family.</text>
</comment>
<proteinExistence type="inferred from homology"/>
<comment type="catalytic activity">
    <reaction evidence="9 10">
        <text>D-glyceraldehyde 3-phosphate = dihydroxyacetone phosphate</text>
        <dbReference type="Rhea" id="RHEA:18585"/>
        <dbReference type="ChEBI" id="CHEBI:57642"/>
        <dbReference type="ChEBI" id="CHEBI:59776"/>
        <dbReference type="EC" id="5.3.1.1"/>
    </reaction>
</comment>
<dbReference type="SUPFAM" id="SSF51351">
    <property type="entry name" value="Triosephosphate isomerase (TIM)"/>
    <property type="match status" value="1"/>
</dbReference>
<evidence type="ECO:0000256" key="4">
    <source>
        <dbReference type="ARBA" id="ARBA00007422"/>
    </source>
</evidence>
<protein>
    <recommendedName>
        <fullName evidence="9 10">Triosephosphate isomerase</fullName>
        <shortName evidence="9">TIM</shortName>
        <shortName evidence="9">TPI</shortName>
        <ecNumber evidence="9 10">5.3.1.1</ecNumber>
    </recommendedName>
    <alternativeName>
        <fullName evidence="9">Triose-phosphate isomerase</fullName>
    </alternativeName>
</protein>
<dbReference type="AlphaFoldDB" id="A0A147DBG2"/>
<feature type="binding site" evidence="9">
    <location>
        <position position="218"/>
    </location>
    <ligand>
        <name>substrate</name>
    </ligand>
</feature>
<dbReference type="PANTHER" id="PTHR21139:SF42">
    <property type="entry name" value="TRIOSEPHOSPHATE ISOMERASE"/>
    <property type="match status" value="1"/>
</dbReference>
<evidence type="ECO:0000256" key="3">
    <source>
        <dbReference type="ARBA" id="ARBA00004939"/>
    </source>
</evidence>
<feature type="binding site" evidence="9">
    <location>
        <begin position="17"/>
        <end position="19"/>
    </location>
    <ligand>
        <name>substrate</name>
    </ligand>
</feature>
<dbReference type="PATRIC" id="fig|401562.4.peg.154"/>
<dbReference type="GO" id="GO:0019563">
    <property type="term" value="P:glycerol catabolic process"/>
    <property type="evidence" value="ECO:0007669"/>
    <property type="project" value="TreeGrafter"/>
</dbReference>
<dbReference type="UniPathway" id="UPA00138"/>
<dbReference type="UniPathway" id="UPA01066"/>
<evidence type="ECO:0000256" key="7">
    <source>
        <dbReference type="ARBA" id="ARBA00023152"/>
    </source>
</evidence>
<keyword evidence="12" id="KW-1185">Reference proteome</keyword>
<keyword evidence="7 9" id="KW-0324">Glycolysis</keyword>
<evidence type="ECO:0000256" key="6">
    <source>
        <dbReference type="ARBA" id="ARBA00022490"/>
    </source>
</evidence>
<dbReference type="Gene3D" id="3.20.20.70">
    <property type="entry name" value="Aldolase class I"/>
    <property type="match status" value="1"/>
</dbReference>
<dbReference type="PROSITE" id="PS00171">
    <property type="entry name" value="TIM_1"/>
    <property type="match status" value="1"/>
</dbReference>